<proteinExistence type="predicted"/>
<dbReference type="NCBIfam" id="TIGR00095">
    <property type="entry name" value="16S rRNA (guanine(966)-N(2))-methyltransferase RsmD"/>
    <property type="match status" value="1"/>
</dbReference>
<name>A0A1F4Q307_UNCSA</name>
<sequence>MRIIAGKAKSIRLKTPKKSWRVRPLTDQARAALFNILAAKIAGSSFLDLFAGTGAVGIEALSRGAATAIFVERGREAVTLIRQNLELTGFTDRAEVFAMDVPRAVKLLAGQGAGFDLIYLGAPYDDPVLAESLELISRSGLLAAGGLLIAEYRRQQVMAESFGALARVREARYGETVLGFYRIKK</sequence>
<dbReference type="Gene3D" id="3.40.50.150">
    <property type="entry name" value="Vaccinia Virus protein VP39"/>
    <property type="match status" value="1"/>
</dbReference>
<dbReference type="SUPFAM" id="SSF53335">
    <property type="entry name" value="S-adenosyl-L-methionine-dependent methyltransferases"/>
    <property type="match status" value="1"/>
</dbReference>
<gene>
    <name evidence="3" type="ORF">A2625_02815</name>
</gene>
<evidence type="ECO:0000313" key="4">
    <source>
        <dbReference type="Proteomes" id="UP000178724"/>
    </source>
</evidence>
<keyword evidence="2 3" id="KW-0808">Transferase</keyword>
<dbReference type="PANTHER" id="PTHR43542:SF1">
    <property type="entry name" value="METHYLTRANSFERASE"/>
    <property type="match status" value="1"/>
</dbReference>
<evidence type="ECO:0000256" key="2">
    <source>
        <dbReference type="ARBA" id="ARBA00022679"/>
    </source>
</evidence>
<reference evidence="3 4" key="1">
    <citation type="journal article" date="2016" name="Nat. Commun.">
        <title>Thousands of microbial genomes shed light on interconnected biogeochemical processes in an aquifer system.</title>
        <authorList>
            <person name="Anantharaman K."/>
            <person name="Brown C.T."/>
            <person name="Hug L.A."/>
            <person name="Sharon I."/>
            <person name="Castelle C.J."/>
            <person name="Probst A.J."/>
            <person name="Thomas B.C."/>
            <person name="Singh A."/>
            <person name="Wilkins M.J."/>
            <person name="Karaoz U."/>
            <person name="Brodie E.L."/>
            <person name="Williams K.H."/>
            <person name="Hubbard S.S."/>
            <person name="Banfield J.F."/>
        </authorList>
    </citation>
    <scope>NUCLEOTIDE SEQUENCE [LARGE SCALE GENOMIC DNA]</scope>
</reference>
<dbReference type="PANTHER" id="PTHR43542">
    <property type="entry name" value="METHYLTRANSFERASE"/>
    <property type="match status" value="1"/>
</dbReference>
<dbReference type="AlphaFoldDB" id="A0A1F4Q307"/>
<dbReference type="Pfam" id="PF03602">
    <property type="entry name" value="Cons_hypoth95"/>
    <property type="match status" value="1"/>
</dbReference>
<protein>
    <submittedName>
        <fullName evidence="3">16S rRNA (Guanine(966)-N(2))-methyltransferase RsmD</fullName>
    </submittedName>
</protein>
<keyword evidence="1 3" id="KW-0489">Methyltransferase</keyword>
<dbReference type="Proteomes" id="UP000178724">
    <property type="component" value="Unassembled WGS sequence"/>
</dbReference>
<accession>A0A1F4Q307</accession>
<dbReference type="CDD" id="cd02440">
    <property type="entry name" value="AdoMet_MTases"/>
    <property type="match status" value="1"/>
</dbReference>
<dbReference type="EMBL" id="METM01000013">
    <property type="protein sequence ID" value="OGB90239.1"/>
    <property type="molecule type" value="Genomic_DNA"/>
</dbReference>
<organism evidence="3 4">
    <name type="scientific">candidate division WOR-1 bacterium RIFCSPHIGHO2_01_FULL_53_15</name>
    <dbReference type="NCBI Taxonomy" id="1802564"/>
    <lineage>
        <taxon>Bacteria</taxon>
        <taxon>Bacillati</taxon>
        <taxon>Saganbacteria</taxon>
    </lineage>
</organism>
<dbReference type="InterPro" id="IPR029063">
    <property type="entry name" value="SAM-dependent_MTases_sf"/>
</dbReference>
<dbReference type="GO" id="GO:0031167">
    <property type="term" value="P:rRNA methylation"/>
    <property type="evidence" value="ECO:0007669"/>
    <property type="project" value="InterPro"/>
</dbReference>
<dbReference type="GO" id="GO:0008168">
    <property type="term" value="F:methyltransferase activity"/>
    <property type="evidence" value="ECO:0007669"/>
    <property type="project" value="UniProtKB-KW"/>
</dbReference>
<dbReference type="PIRSF" id="PIRSF004553">
    <property type="entry name" value="CHP00095"/>
    <property type="match status" value="1"/>
</dbReference>
<dbReference type="InterPro" id="IPR004398">
    <property type="entry name" value="RNA_MeTrfase_RsmD"/>
</dbReference>
<comment type="caution">
    <text evidence="3">The sequence shown here is derived from an EMBL/GenBank/DDBJ whole genome shotgun (WGS) entry which is preliminary data.</text>
</comment>
<evidence type="ECO:0000256" key="1">
    <source>
        <dbReference type="ARBA" id="ARBA00022603"/>
    </source>
</evidence>
<evidence type="ECO:0000313" key="3">
    <source>
        <dbReference type="EMBL" id="OGB90239.1"/>
    </source>
</evidence>